<protein>
    <submittedName>
        <fullName evidence="1">Uncharacterized protein</fullName>
    </submittedName>
</protein>
<dbReference type="EMBL" id="JAULSX010000004">
    <property type="protein sequence ID" value="KAK3492471.1"/>
    <property type="molecule type" value="Genomic_DNA"/>
</dbReference>
<name>A0AAJ0MRB1_9PEZI</name>
<dbReference type="Proteomes" id="UP001285908">
    <property type="component" value="Unassembled WGS sequence"/>
</dbReference>
<dbReference type="GeneID" id="87874791"/>
<comment type="caution">
    <text evidence="1">The sequence shown here is derived from an EMBL/GenBank/DDBJ whole genome shotgun (WGS) entry which is preliminary data.</text>
</comment>
<organism evidence="1 2">
    <name type="scientific">Neurospora hispaniola</name>
    <dbReference type="NCBI Taxonomy" id="588809"/>
    <lineage>
        <taxon>Eukaryota</taxon>
        <taxon>Fungi</taxon>
        <taxon>Dikarya</taxon>
        <taxon>Ascomycota</taxon>
        <taxon>Pezizomycotina</taxon>
        <taxon>Sordariomycetes</taxon>
        <taxon>Sordariomycetidae</taxon>
        <taxon>Sordariales</taxon>
        <taxon>Sordariaceae</taxon>
        <taxon>Neurospora</taxon>
    </lineage>
</organism>
<evidence type="ECO:0000313" key="1">
    <source>
        <dbReference type="EMBL" id="KAK3492471.1"/>
    </source>
</evidence>
<gene>
    <name evidence="1" type="ORF">B0T23DRAFT_379778</name>
</gene>
<evidence type="ECO:0000313" key="2">
    <source>
        <dbReference type="Proteomes" id="UP001285908"/>
    </source>
</evidence>
<dbReference type="RefSeq" id="XP_062692929.1">
    <property type="nucleotide sequence ID" value="XM_062837169.1"/>
</dbReference>
<dbReference type="AlphaFoldDB" id="A0AAJ0MRB1"/>
<keyword evidence="2" id="KW-1185">Reference proteome</keyword>
<proteinExistence type="predicted"/>
<accession>A0AAJ0MRB1</accession>
<reference evidence="1 2" key="1">
    <citation type="journal article" date="2023" name="Mol. Phylogenet. Evol.">
        <title>Genome-scale phylogeny and comparative genomics of the fungal order Sordariales.</title>
        <authorList>
            <person name="Hensen N."/>
            <person name="Bonometti L."/>
            <person name="Westerberg I."/>
            <person name="Brannstrom I.O."/>
            <person name="Guillou S."/>
            <person name="Cros-Aarteil S."/>
            <person name="Calhoun S."/>
            <person name="Haridas S."/>
            <person name="Kuo A."/>
            <person name="Mondo S."/>
            <person name="Pangilinan J."/>
            <person name="Riley R."/>
            <person name="LaButti K."/>
            <person name="Andreopoulos B."/>
            <person name="Lipzen A."/>
            <person name="Chen C."/>
            <person name="Yan M."/>
            <person name="Daum C."/>
            <person name="Ng V."/>
            <person name="Clum A."/>
            <person name="Steindorff A."/>
            <person name="Ohm R.A."/>
            <person name="Martin F."/>
            <person name="Silar P."/>
            <person name="Natvig D.O."/>
            <person name="Lalanne C."/>
            <person name="Gautier V."/>
            <person name="Ament-Velasquez S.L."/>
            <person name="Kruys A."/>
            <person name="Hutchinson M.I."/>
            <person name="Powell A.J."/>
            <person name="Barry K."/>
            <person name="Miller A.N."/>
            <person name="Grigoriev I.V."/>
            <person name="Debuchy R."/>
            <person name="Gladieux P."/>
            <person name="Hiltunen Thoren M."/>
            <person name="Johannesson H."/>
        </authorList>
    </citation>
    <scope>NUCLEOTIDE SEQUENCE [LARGE SCALE GENOMIC DNA]</scope>
    <source>
        <strain evidence="1 2">FGSC 10403</strain>
    </source>
</reference>
<sequence length="190" mass="20850">MKGLKFKPCRFPGFSTALDVLDHPPARLPFALAGCCSALLRSRPLWPPPSPRSLSLTAVLPPFESVPFSLLLTTFGSPPPPKTRSIVIYPRPSAARPLSPLTSAPTQQTLQTTDVFLFVPFFFFLSGVCYREGGSHSSCPPPNRRILRPPSQSTQLSLFARDPLSLLRSVRIPLTPRLRKEATADWGSLS</sequence>